<keyword evidence="2" id="KW-1185">Reference proteome</keyword>
<accession>A0A9D4LNS2</accession>
<protein>
    <submittedName>
        <fullName evidence="1">Uncharacterized protein</fullName>
    </submittedName>
</protein>
<dbReference type="Proteomes" id="UP000828390">
    <property type="component" value="Unassembled WGS sequence"/>
</dbReference>
<organism evidence="1 2">
    <name type="scientific">Dreissena polymorpha</name>
    <name type="common">Zebra mussel</name>
    <name type="synonym">Mytilus polymorpha</name>
    <dbReference type="NCBI Taxonomy" id="45954"/>
    <lineage>
        <taxon>Eukaryota</taxon>
        <taxon>Metazoa</taxon>
        <taxon>Spiralia</taxon>
        <taxon>Lophotrochozoa</taxon>
        <taxon>Mollusca</taxon>
        <taxon>Bivalvia</taxon>
        <taxon>Autobranchia</taxon>
        <taxon>Heteroconchia</taxon>
        <taxon>Euheterodonta</taxon>
        <taxon>Imparidentia</taxon>
        <taxon>Neoheterodontei</taxon>
        <taxon>Myida</taxon>
        <taxon>Dreissenoidea</taxon>
        <taxon>Dreissenidae</taxon>
        <taxon>Dreissena</taxon>
    </lineage>
</organism>
<evidence type="ECO:0000313" key="2">
    <source>
        <dbReference type="Proteomes" id="UP000828390"/>
    </source>
</evidence>
<dbReference type="AlphaFoldDB" id="A0A9D4LNS2"/>
<proteinExistence type="predicted"/>
<dbReference type="EMBL" id="JAIWYP010000002">
    <property type="protein sequence ID" value="KAH3862177.1"/>
    <property type="molecule type" value="Genomic_DNA"/>
</dbReference>
<name>A0A9D4LNS2_DREPO</name>
<gene>
    <name evidence="1" type="ORF">DPMN_025143</name>
</gene>
<sequence length="120" mass="14018">MICIAKIYDAGRHILSLINKWESYVKTEELRHERMIRPSFANEVVRTPGVSGLSPVEEDFWSFVAVEFMFTKSGVIEETEYTLWRFWFCIGHLIVMELRTAHYWVLLIAVVGFVQISSNT</sequence>
<evidence type="ECO:0000313" key="1">
    <source>
        <dbReference type="EMBL" id="KAH3862177.1"/>
    </source>
</evidence>
<reference evidence="1" key="1">
    <citation type="journal article" date="2019" name="bioRxiv">
        <title>The Genome of the Zebra Mussel, Dreissena polymorpha: A Resource for Invasive Species Research.</title>
        <authorList>
            <person name="McCartney M.A."/>
            <person name="Auch B."/>
            <person name="Kono T."/>
            <person name="Mallez S."/>
            <person name="Zhang Y."/>
            <person name="Obille A."/>
            <person name="Becker A."/>
            <person name="Abrahante J.E."/>
            <person name="Garbe J."/>
            <person name="Badalamenti J.P."/>
            <person name="Herman A."/>
            <person name="Mangelson H."/>
            <person name="Liachko I."/>
            <person name="Sullivan S."/>
            <person name="Sone E.D."/>
            <person name="Koren S."/>
            <person name="Silverstein K.A.T."/>
            <person name="Beckman K.B."/>
            <person name="Gohl D.M."/>
        </authorList>
    </citation>
    <scope>NUCLEOTIDE SEQUENCE</scope>
    <source>
        <strain evidence="1">Duluth1</strain>
        <tissue evidence="1">Whole animal</tissue>
    </source>
</reference>
<feature type="non-terminal residue" evidence="1">
    <location>
        <position position="120"/>
    </location>
</feature>
<comment type="caution">
    <text evidence="1">The sequence shown here is derived from an EMBL/GenBank/DDBJ whole genome shotgun (WGS) entry which is preliminary data.</text>
</comment>
<reference evidence="1" key="2">
    <citation type="submission" date="2020-11" db="EMBL/GenBank/DDBJ databases">
        <authorList>
            <person name="McCartney M.A."/>
            <person name="Auch B."/>
            <person name="Kono T."/>
            <person name="Mallez S."/>
            <person name="Becker A."/>
            <person name="Gohl D.M."/>
            <person name="Silverstein K.A.T."/>
            <person name="Koren S."/>
            <person name="Bechman K.B."/>
            <person name="Herman A."/>
            <person name="Abrahante J.E."/>
            <person name="Garbe J."/>
        </authorList>
    </citation>
    <scope>NUCLEOTIDE SEQUENCE</scope>
    <source>
        <strain evidence="1">Duluth1</strain>
        <tissue evidence="1">Whole animal</tissue>
    </source>
</reference>